<feature type="region of interest" description="Disordered" evidence="4">
    <location>
        <begin position="574"/>
        <end position="607"/>
    </location>
</feature>
<dbReference type="Proteomes" id="UP001327560">
    <property type="component" value="Chromosome 6"/>
</dbReference>
<feature type="coiled-coil region" evidence="3">
    <location>
        <begin position="528"/>
        <end position="555"/>
    </location>
</feature>
<evidence type="ECO:0000313" key="6">
    <source>
        <dbReference type="EMBL" id="WOL12493.1"/>
    </source>
</evidence>
<evidence type="ECO:0000256" key="5">
    <source>
        <dbReference type="SAM" id="Phobius"/>
    </source>
</evidence>
<keyword evidence="5" id="KW-0812">Transmembrane</keyword>
<keyword evidence="5" id="KW-0472">Membrane</keyword>
<name>A0AAQ3QK49_9LILI</name>
<reference evidence="6 7" key="1">
    <citation type="submission" date="2023-10" db="EMBL/GenBank/DDBJ databases">
        <title>Chromosome-scale genome assembly provides insights into flower coloration mechanisms of Canna indica.</title>
        <authorList>
            <person name="Li C."/>
        </authorList>
    </citation>
    <scope>NUCLEOTIDE SEQUENCE [LARGE SCALE GENOMIC DNA]</scope>
    <source>
        <tissue evidence="6">Flower</tissue>
    </source>
</reference>
<sequence>MDILSKHLIVPLKQGTLPSKRYVHAAFIQINIMIIFCLILLTETNPRFLFLKELPSDQGKQLILAVSKLINREKAAEREKIRLLSQLCIANDEAKDVALEIEEANAKEMAYKLKLLMTSHPSEDELFIILPHAEILRQVDDVKNQIYSLKLDMASALEQKAKAHMVIEFSNAEYQSYSRYSEELAREIEAARVEQEFFDLARIESERELQYLEAQREAESACFNRSMERAKARIVDLRKEITSVEKMQTEVMITASDGNSMQNEMEFIRAMESFEKTCLVDGTHNPLQSAKSELEAAKKQLSSLKEEGFMLMAEMDAKRKELIQVALGKEQSLKTNKNSESRLENVNAQLHNAMAKMESASLAEKRAGAIVTTLSDALQQVQSDIDAAKREADLIRGEARAIRMETERTKLHTRSVKEKFEEAMKLLAKLKASEAKALEELNAVTESTMSDRAIASLWSSTINISKFEYYYLTKQAEASREVADKKVAAAQAWMEALKAENREKRMKAEENWAIVAVEEKNLSKPKKAAALICRKKAMKNELKNHEQEQEEAYNLQTHDMVKLAIAMPRRSLTVSGVTGPASRRVNARGSTNSLRRRPSFPSTSPKKGKLVENIVKFLKG</sequence>
<feature type="coiled-coil region" evidence="3">
    <location>
        <begin position="287"/>
        <end position="398"/>
    </location>
</feature>
<dbReference type="InterPro" id="IPR008545">
    <property type="entry name" value="Web"/>
</dbReference>
<keyword evidence="5" id="KW-1133">Transmembrane helix</keyword>
<dbReference type="GO" id="GO:0009904">
    <property type="term" value="P:chloroplast accumulation movement"/>
    <property type="evidence" value="ECO:0007669"/>
    <property type="project" value="TreeGrafter"/>
</dbReference>
<evidence type="ECO:0000313" key="7">
    <source>
        <dbReference type="Proteomes" id="UP001327560"/>
    </source>
</evidence>
<keyword evidence="2 3" id="KW-0175">Coiled coil</keyword>
<dbReference type="AlphaFoldDB" id="A0AAQ3QK49"/>
<protein>
    <submittedName>
        <fullName evidence="6">Protein PLASTID MOVEMENT IMPAIRED 2-like</fullName>
    </submittedName>
</protein>
<accession>A0AAQ3QK49</accession>
<comment type="similarity">
    <text evidence="1">Belongs to the WEB family.</text>
</comment>
<evidence type="ECO:0000256" key="1">
    <source>
        <dbReference type="ARBA" id="ARBA00005485"/>
    </source>
</evidence>
<evidence type="ECO:0000256" key="2">
    <source>
        <dbReference type="ARBA" id="ARBA00023054"/>
    </source>
</evidence>
<dbReference type="GO" id="GO:0005829">
    <property type="term" value="C:cytosol"/>
    <property type="evidence" value="ECO:0007669"/>
    <property type="project" value="TreeGrafter"/>
</dbReference>
<evidence type="ECO:0000256" key="4">
    <source>
        <dbReference type="SAM" id="MobiDB-lite"/>
    </source>
</evidence>
<dbReference type="Pfam" id="PF05701">
    <property type="entry name" value="WEMBL"/>
    <property type="match status" value="1"/>
</dbReference>
<proteinExistence type="inferred from homology"/>
<dbReference type="EMBL" id="CP136895">
    <property type="protein sequence ID" value="WOL12493.1"/>
    <property type="molecule type" value="Genomic_DNA"/>
</dbReference>
<keyword evidence="7" id="KW-1185">Reference proteome</keyword>
<gene>
    <name evidence="6" type="ORF">Cni_G21260</name>
</gene>
<evidence type="ECO:0000256" key="3">
    <source>
        <dbReference type="SAM" id="Coils"/>
    </source>
</evidence>
<dbReference type="PANTHER" id="PTHR32054">
    <property type="entry name" value="HEAVY CHAIN, PUTATIVE, EXPRESSED-RELATED-RELATED"/>
    <property type="match status" value="1"/>
</dbReference>
<dbReference type="GO" id="GO:0009903">
    <property type="term" value="P:chloroplast avoidance movement"/>
    <property type="evidence" value="ECO:0007669"/>
    <property type="project" value="TreeGrafter"/>
</dbReference>
<dbReference type="PANTHER" id="PTHR32054:SF2">
    <property type="entry name" value="PROTEIN PLASTID MOVEMENT IMPAIRED 2"/>
    <property type="match status" value="1"/>
</dbReference>
<organism evidence="6 7">
    <name type="scientific">Canna indica</name>
    <name type="common">Indian-shot</name>
    <dbReference type="NCBI Taxonomy" id="4628"/>
    <lineage>
        <taxon>Eukaryota</taxon>
        <taxon>Viridiplantae</taxon>
        <taxon>Streptophyta</taxon>
        <taxon>Embryophyta</taxon>
        <taxon>Tracheophyta</taxon>
        <taxon>Spermatophyta</taxon>
        <taxon>Magnoliopsida</taxon>
        <taxon>Liliopsida</taxon>
        <taxon>Zingiberales</taxon>
        <taxon>Cannaceae</taxon>
        <taxon>Canna</taxon>
    </lineage>
</organism>
<feature type="transmembrane region" description="Helical" evidence="5">
    <location>
        <begin position="21"/>
        <end position="41"/>
    </location>
</feature>